<feature type="region of interest" description="Disordered" evidence="2">
    <location>
        <begin position="999"/>
        <end position="1088"/>
    </location>
</feature>
<feature type="compositionally biased region" description="Low complexity" evidence="2">
    <location>
        <begin position="744"/>
        <end position="762"/>
    </location>
</feature>
<feature type="compositionally biased region" description="Pro residues" evidence="2">
    <location>
        <begin position="234"/>
        <end position="244"/>
    </location>
</feature>
<feature type="region of interest" description="Disordered" evidence="2">
    <location>
        <begin position="674"/>
        <end position="782"/>
    </location>
</feature>
<feature type="compositionally biased region" description="Polar residues" evidence="2">
    <location>
        <begin position="674"/>
        <end position="683"/>
    </location>
</feature>
<gene>
    <name evidence="3" type="ORF">M9Y10_023043</name>
</gene>
<feature type="compositionally biased region" description="Polar residues" evidence="2">
    <location>
        <begin position="1043"/>
        <end position="1088"/>
    </location>
</feature>
<dbReference type="Proteomes" id="UP001470230">
    <property type="component" value="Unassembled WGS sequence"/>
</dbReference>
<name>A0ABR2KV04_9EUKA</name>
<reference evidence="3 4" key="1">
    <citation type="submission" date="2024-04" db="EMBL/GenBank/DDBJ databases">
        <title>Tritrichomonas musculus Genome.</title>
        <authorList>
            <person name="Alves-Ferreira E."/>
            <person name="Grigg M."/>
            <person name="Lorenzi H."/>
            <person name="Galac M."/>
        </authorList>
    </citation>
    <scope>NUCLEOTIDE SEQUENCE [LARGE SCALE GENOMIC DNA]</scope>
    <source>
        <strain evidence="3 4">EAF2021</strain>
    </source>
</reference>
<dbReference type="EMBL" id="JAPFFF010000003">
    <property type="protein sequence ID" value="KAK8894606.1"/>
    <property type="molecule type" value="Genomic_DNA"/>
</dbReference>
<keyword evidence="4" id="KW-1185">Reference proteome</keyword>
<evidence type="ECO:0000313" key="4">
    <source>
        <dbReference type="Proteomes" id="UP001470230"/>
    </source>
</evidence>
<feature type="coiled-coil region" evidence="1">
    <location>
        <begin position="832"/>
        <end position="978"/>
    </location>
</feature>
<keyword evidence="1" id="KW-0175">Coiled coil</keyword>
<feature type="region of interest" description="Disordered" evidence="2">
    <location>
        <begin position="147"/>
        <end position="391"/>
    </location>
</feature>
<feature type="compositionally biased region" description="Polar residues" evidence="2">
    <location>
        <begin position="706"/>
        <end position="721"/>
    </location>
</feature>
<feature type="compositionally biased region" description="Basic and acidic residues" evidence="2">
    <location>
        <begin position="294"/>
        <end position="362"/>
    </location>
</feature>
<organism evidence="3 4">
    <name type="scientific">Tritrichomonas musculus</name>
    <dbReference type="NCBI Taxonomy" id="1915356"/>
    <lineage>
        <taxon>Eukaryota</taxon>
        <taxon>Metamonada</taxon>
        <taxon>Parabasalia</taxon>
        <taxon>Tritrichomonadida</taxon>
        <taxon>Tritrichomonadidae</taxon>
        <taxon>Tritrichomonas</taxon>
    </lineage>
</organism>
<feature type="region of interest" description="Disordered" evidence="2">
    <location>
        <begin position="1120"/>
        <end position="1151"/>
    </location>
</feature>
<protein>
    <recommendedName>
        <fullName evidence="5">C2 NT-type domain-containing protein</fullName>
    </recommendedName>
</protein>
<evidence type="ECO:0000256" key="1">
    <source>
        <dbReference type="SAM" id="Coils"/>
    </source>
</evidence>
<feature type="region of interest" description="Disordered" evidence="2">
    <location>
        <begin position="796"/>
        <end position="823"/>
    </location>
</feature>
<feature type="compositionally biased region" description="Polar residues" evidence="2">
    <location>
        <begin position="1237"/>
        <end position="1247"/>
    </location>
</feature>
<evidence type="ECO:0008006" key="5">
    <source>
        <dbReference type="Google" id="ProtNLM"/>
    </source>
</evidence>
<evidence type="ECO:0000313" key="3">
    <source>
        <dbReference type="EMBL" id="KAK8894606.1"/>
    </source>
</evidence>
<feature type="region of interest" description="Disordered" evidence="2">
    <location>
        <begin position="1167"/>
        <end position="1262"/>
    </location>
</feature>
<proteinExistence type="predicted"/>
<accession>A0ABR2KV04</accession>
<feature type="compositionally biased region" description="Low complexity" evidence="2">
    <location>
        <begin position="999"/>
        <end position="1042"/>
    </location>
</feature>
<feature type="compositionally biased region" description="Low complexity" evidence="2">
    <location>
        <begin position="804"/>
        <end position="823"/>
    </location>
</feature>
<sequence>MTGKATLYFAVNKVTAPARSTIQLVLSVGDTKVTLSPPRSTRGTNYNIPYKISREVTNSPEGSSSYRSCVVQINFLDGEIVTSTGSVRIKPDEFINASKIELRDYPIPVADKENVSANIGISLIPDGGAAPSNYGEFEETAKIIATEQRQDQSDSSSHHSHHRSSQPPVEQPSSDQMEGAEDIVESESGKKHRRRKGTKDTKDGTFISDGGTVHKRRRHRTAQLTDQPPSQSEPTPPPADPPGEPSSDQMEGAEDIVESESGKKHRRKKGTKDTKDGTFISDGGTVHKRRRHRKPEENSGETKPEEKKDEVKEEVKTKEVKTDEKIENPPENKEIPPSENKKDDSKSESKQDTNKIKSEEKTTTNIENSSDNKNEKQTENNDQNIIENAEEPKIISDNIKLEQDDTLVVETTQENQKLVSQVAELKNVVEKQTNWIRSLYSKLLEHSKANPEILSKTMKQLDFASLPIAVPDLNKTQDPKTLLHFIHPQSNTESPSSIADDNQKACQTGEINHPPISQRGIQLFLGENGVNNVEEERYENHDDYYDDGPLRRYHFSMNEYKDPEEPIISTPDGLTLSYSIRNDCFFRPHYNFEMLDISGRFSFEVFQSPFEIEKEGLSIECKFNPTIEFNSGDGGYPDSPVFSPTRSRFNTEHKGPRYSYFTNENQETNQSYNYHTENYPYSMNNINNDNRNDTKPYSPTRPKLTVSENDQATSQAQNKQYYYQHDDKNTTSPAQDNDYGQYGFNSTFSNTSNFNNPHNPFNYDQQVKPSEINENNNDENNDAVKYSFNYTERNIQLDSNDDFPNSNQSVSPNYSPSSSQNISSSFDLSITHKQLQQKLQQQMEKQQKQIKKQMDELYQLRQELNEQQSQMNEQFSIQMQKQLQEQQKAHQNMQIQLEKKKQQIQFEIENERKQMNHDKQVLELQMEREKQLMESEREKMEKERQNLLKQRQLQEEELLQLKNQRDLQQKEMQQLQILQHKQQQQQELLQQTQGHRFFQPNEQQQSQQETTFSSPNQQFNPQQTSQTQDQQQQALSDPNQQQEFSSSVLNQNGLHPDDTISSNEDTDQTHINSQINNDSNKSGKSCNIQTNQFYVPPQNQSKTLNNTPGINNQAAASFQEEDPQNLNVGNFKKKAPQNSDNERGAVDNNNTTQTHYAEINDNDIDLLYKGNSNSPDKKLTSNKPIGPPLFDKTHETSPIGTSNRLNKKSKSSNDMGTYNNNFDDDENNKSDEELFNQLDQPPNSNIPIRNPVTLDSPQVLEA</sequence>
<comment type="caution">
    <text evidence="3">The sequence shown here is derived from an EMBL/GenBank/DDBJ whole genome shotgun (WGS) entry which is preliminary data.</text>
</comment>
<feature type="compositionally biased region" description="Polar residues" evidence="2">
    <location>
        <begin position="167"/>
        <end position="176"/>
    </location>
</feature>
<evidence type="ECO:0000256" key="2">
    <source>
        <dbReference type="SAM" id="MobiDB-lite"/>
    </source>
</evidence>
<feature type="compositionally biased region" description="Basic and acidic residues" evidence="2">
    <location>
        <begin position="370"/>
        <end position="379"/>
    </location>
</feature>